<name>A0A3A5H5V6_9ACTN</name>
<feature type="signal peptide" evidence="2">
    <location>
        <begin position="1"/>
        <end position="28"/>
    </location>
</feature>
<organism evidence="3 4">
    <name type="scientific">Nocardioides cavernaquae</name>
    <dbReference type="NCBI Taxonomy" id="2321396"/>
    <lineage>
        <taxon>Bacteria</taxon>
        <taxon>Bacillati</taxon>
        <taxon>Actinomycetota</taxon>
        <taxon>Actinomycetes</taxon>
        <taxon>Propionibacteriales</taxon>
        <taxon>Nocardioidaceae</taxon>
        <taxon>Nocardioides</taxon>
    </lineage>
</organism>
<dbReference type="InterPro" id="IPR005948">
    <property type="entry name" value="ThiB-like"/>
</dbReference>
<dbReference type="GO" id="GO:0030976">
    <property type="term" value="F:thiamine pyrophosphate binding"/>
    <property type="evidence" value="ECO:0007669"/>
    <property type="project" value="TreeGrafter"/>
</dbReference>
<dbReference type="Pfam" id="PF13343">
    <property type="entry name" value="SBP_bac_6"/>
    <property type="match status" value="1"/>
</dbReference>
<dbReference type="NCBIfam" id="TIGR01254">
    <property type="entry name" value="sfuA"/>
    <property type="match status" value="1"/>
</dbReference>
<dbReference type="PANTHER" id="PTHR30006">
    <property type="entry name" value="THIAMINE-BINDING PERIPLASMIC PROTEIN-RELATED"/>
    <property type="match status" value="1"/>
</dbReference>
<dbReference type="AlphaFoldDB" id="A0A3A5H5V6"/>
<dbReference type="GO" id="GO:0015888">
    <property type="term" value="P:thiamine transport"/>
    <property type="evidence" value="ECO:0007669"/>
    <property type="project" value="InterPro"/>
</dbReference>
<dbReference type="EMBL" id="QYRP01000002">
    <property type="protein sequence ID" value="RJS46066.1"/>
    <property type="molecule type" value="Genomic_DNA"/>
</dbReference>
<accession>A0A3A5H5V6</accession>
<reference evidence="4" key="1">
    <citation type="submission" date="2018-09" db="EMBL/GenBank/DDBJ databases">
        <authorList>
            <person name="Zhu H."/>
        </authorList>
    </citation>
    <scope>NUCLEOTIDE SEQUENCE [LARGE SCALE GENOMIC DNA]</scope>
    <source>
        <strain evidence="4">K1W22B-1</strain>
    </source>
</reference>
<keyword evidence="4" id="KW-1185">Reference proteome</keyword>
<evidence type="ECO:0000256" key="1">
    <source>
        <dbReference type="ARBA" id="ARBA00022729"/>
    </source>
</evidence>
<evidence type="ECO:0000256" key="2">
    <source>
        <dbReference type="SAM" id="SignalP"/>
    </source>
</evidence>
<dbReference type="Gene3D" id="3.40.190.10">
    <property type="entry name" value="Periplasmic binding protein-like II"/>
    <property type="match status" value="2"/>
</dbReference>
<dbReference type="RefSeq" id="WP_120059965.1">
    <property type="nucleotide sequence ID" value="NZ_QYRP01000002.1"/>
</dbReference>
<dbReference type="GO" id="GO:0030975">
    <property type="term" value="F:thiamine binding"/>
    <property type="evidence" value="ECO:0007669"/>
    <property type="project" value="InterPro"/>
</dbReference>
<dbReference type="SUPFAM" id="SSF53850">
    <property type="entry name" value="Periplasmic binding protein-like II"/>
    <property type="match status" value="1"/>
</dbReference>
<protein>
    <submittedName>
        <fullName evidence="3">Thiamine ABC transporter substrate-binding protein</fullName>
    </submittedName>
</protein>
<evidence type="ECO:0000313" key="4">
    <source>
        <dbReference type="Proteomes" id="UP000276542"/>
    </source>
</evidence>
<comment type="caution">
    <text evidence="3">The sequence shown here is derived from an EMBL/GenBank/DDBJ whole genome shotgun (WGS) entry which is preliminary data.</text>
</comment>
<evidence type="ECO:0000313" key="3">
    <source>
        <dbReference type="EMBL" id="RJS46066.1"/>
    </source>
</evidence>
<dbReference type="Proteomes" id="UP000276542">
    <property type="component" value="Unassembled WGS sequence"/>
</dbReference>
<sequence>MPARLSPLRTVIASAALAAVTLSSCSLAGKEEAAKSSPSSAGTTAVPGSTVVLVTHGDFALPAELLKKFETDSGLKLEVRKIDDGLPNQLALTADHPLGDAAFGVDNGAAPLALAEGVFADYQAELPAGASDFLLKGSDDKDRLTPVDHGAVCVNIDKTWFDKKKVEPPATLEDLTLPAYKNLTVLPGATGSTTGLLFLLATMDQYGDDWQDYWTRLVGNGADITKSWSDAYYGGFSGGEGDRPIVVSYDTSPAFTINKAGETTTAALLDTCIQQVEYAGVLENAKNPAGARELVDFLVSPEVQAALPDNMYMFPVATGTPLPEAWATHAHEPSRVYSFDADDLEEHRTEWLTEWRGIITR</sequence>
<dbReference type="PROSITE" id="PS51257">
    <property type="entry name" value="PROKAR_LIPOPROTEIN"/>
    <property type="match status" value="1"/>
</dbReference>
<feature type="chain" id="PRO_5039496027" evidence="2">
    <location>
        <begin position="29"/>
        <end position="361"/>
    </location>
</feature>
<dbReference type="OrthoDB" id="5412681at2"/>
<keyword evidence="1 2" id="KW-0732">Signal</keyword>
<gene>
    <name evidence="3" type="ORF">D4739_07435</name>
</gene>
<dbReference type="PANTHER" id="PTHR30006:SF2">
    <property type="entry name" value="ABC TRANSPORTER SUBSTRATE-BINDING PROTEIN"/>
    <property type="match status" value="1"/>
</dbReference>
<dbReference type="GO" id="GO:0030288">
    <property type="term" value="C:outer membrane-bounded periplasmic space"/>
    <property type="evidence" value="ECO:0007669"/>
    <property type="project" value="TreeGrafter"/>
</dbReference>
<proteinExistence type="predicted"/>